<dbReference type="InterPro" id="IPR013656">
    <property type="entry name" value="PAS_4"/>
</dbReference>
<evidence type="ECO:0000256" key="3">
    <source>
        <dbReference type="ARBA" id="ARBA00023163"/>
    </source>
</evidence>
<feature type="compositionally biased region" description="Basic and acidic residues" evidence="4">
    <location>
        <begin position="9"/>
        <end position="19"/>
    </location>
</feature>
<evidence type="ECO:0000256" key="1">
    <source>
        <dbReference type="ARBA" id="ARBA00023015"/>
    </source>
</evidence>
<feature type="region of interest" description="Disordered" evidence="4">
    <location>
        <begin position="1"/>
        <end position="24"/>
    </location>
</feature>
<keyword evidence="1" id="KW-0805">Transcription regulation</keyword>
<dbReference type="CDD" id="cd00130">
    <property type="entry name" value="PAS"/>
    <property type="match status" value="1"/>
</dbReference>
<gene>
    <name evidence="6" type="ORF">Q8A70_21765</name>
</gene>
<dbReference type="InterPro" id="IPR018062">
    <property type="entry name" value="HTH_AraC-typ_CS"/>
</dbReference>
<keyword evidence="3" id="KW-0804">Transcription</keyword>
<reference evidence="7" key="1">
    <citation type="submission" date="2023-08" db="EMBL/GenBank/DDBJ databases">
        <title>Rhodospirillaceae gen. nov., a novel taxon isolated from the Yangtze River Yuezi River estuary sludge.</title>
        <authorList>
            <person name="Ruan L."/>
        </authorList>
    </citation>
    <scope>NUCLEOTIDE SEQUENCE [LARGE SCALE GENOMIC DNA]</scope>
    <source>
        <strain evidence="7">R-7</strain>
    </source>
</reference>
<dbReference type="InterPro" id="IPR000014">
    <property type="entry name" value="PAS"/>
</dbReference>
<dbReference type="PANTHER" id="PTHR43280:SF28">
    <property type="entry name" value="HTH-TYPE TRANSCRIPTIONAL ACTIVATOR RHAS"/>
    <property type="match status" value="1"/>
</dbReference>
<dbReference type="Gene3D" id="1.10.10.60">
    <property type="entry name" value="Homeodomain-like"/>
    <property type="match status" value="1"/>
</dbReference>
<comment type="caution">
    <text evidence="6">The sequence shown here is derived from an EMBL/GenBank/DDBJ whole genome shotgun (WGS) entry which is preliminary data.</text>
</comment>
<name>A0ABU0YT10_9PROT</name>
<dbReference type="RefSeq" id="WP_379959469.1">
    <property type="nucleotide sequence ID" value="NZ_JAUYVI010000007.1"/>
</dbReference>
<dbReference type="PRINTS" id="PR00032">
    <property type="entry name" value="HTHARAC"/>
</dbReference>
<dbReference type="Pfam" id="PF12833">
    <property type="entry name" value="HTH_18"/>
    <property type="match status" value="1"/>
</dbReference>
<keyword evidence="2" id="KW-0238">DNA-binding</keyword>
<dbReference type="Pfam" id="PF08448">
    <property type="entry name" value="PAS_4"/>
    <property type="match status" value="1"/>
</dbReference>
<dbReference type="PROSITE" id="PS00041">
    <property type="entry name" value="HTH_ARAC_FAMILY_1"/>
    <property type="match status" value="1"/>
</dbReference>
<dbReference type="PANTHER" id="PTHR43280">
    <property type="entry name" value="ARAC-FAMILY TRANSCRIPTIONAL REGULATOR"/>
    <property type="match status" value="1"/>
</dbReference>
<evidence type="ECO:0000256" key="4">
    <source>
        <dbReference type="SAM" id="MobiDB-lite"/>
    </source>
</evidence>
<dbReference type="PROSITE" id="PS01124">
    <property type="entry name" value="HTH_ARAC_FAMILY_2"/>
    <property type="match status" value="1"/>
</dbReference>
<evidence type="ECO:0000259" key="5">
    <source>
        <dbReference type="PROSITE" id="PS01124"/>
    </source>
</evidence>
<sequence>MNFAGQQRQARDESRRNVREAVPPCNPDNLPEILDHLADVYFYVKDVNSRWQECNSATLTLFNASRKSDVLGKTDWDFYPEEIAREIIQDDRAVIESGRPIVNKLEVIVNEAGRLLWVLTTKTPARNRDGRICGVMGLTRPVGTTDLLPEGYRQFSKVIAHVEERYRSSLEVSELARIACLSESQFRKRFVKLFKISPSKFINRIRVQTAARLLLSSKEPISEIALQCGFCDQSYFTRQFSHFFGLTPKRYRDRLGKRGPAA</sequence>
<dbReference type="Proteomes" id="UP001230156">
    <property type="component" value="Unassembled WGS sequence"/>
</dbReference>
<dbReference type="NCBIfam" id="TIGR00229">
    <property type="entry name" value="sensory_box"/>
    <property type="match status" value="1"/>
</dbReference>
<dbReference type="EMBL" id="JAUYVI010000007">
    <property type="protein sequence ID" value="MDQ7250332.1"/>
    <property type="molecule type" value="Genomic_DNA"/>
</dbReference>
<dbReference type="SMART" id="SM00342">
    <property type="entry name" value="HTH_ARAC"/>
    <property type="match status" value="1"/>
</dbReference>
<evidence type="ECO:0000313" key="6">
    <source>
        <dbReference type="EMBL" id="MDQ7250332.1"/>
    </source>
</evidence>
<accession>A0ABU0YT10</accession>
<dbReference type="InterPro" id="IPR009057">
    <property type="entry name" value="Homeodomain-like_sf"/>
</dbReference>
<keyword evidence="7" id="KW-1185">Reference proteome</keyword>
<dbReference type="SUPFAM" id="SSF46689">
    <property type="entry name" value="Homeodomain-like"/>
    <property type="match status" value="2"/>
</dbReference>
<organism evidence="6 7">
    <name type="scientific">Dongia sedimenti</name>
    <dbReference type="NCBI Taxonomy" id="3064282"/>
    <lineage>
        <taxon>Bacteria</taxon>
        <taxon>Pseudomonadati</taxon>
        <taxon>Pseudomonadota</taxon>
        <taxon>Alphaproteobacteria</taxon>
        <taxon>Rhodospirillales</taxon>
        <taxon>Dongiaceae</taxon>
        <taxon>Dongia</taxon>
    </lineage>
</organism>
<dbReference type="InterPro" id="IPR035965">
    <property type="entry name" value="PAS-like_dom_sf"/>
</dbReference>
<evidence type="ECO:0000313" key="7">
    <source>
        <dbReference type="Proteomes" id="UP001230156"/>
    </source>
</evidence>
<dbReference type="InterPro" id="IPR020449">
    <property type="entry name" value="Tscrpt_reg_AraC-type_HTH"/>
</dbReference>
<protein>
    <submittedName>
        <fullName evidence="6">AraC family transcriptional regulator</fullName>
    </submittedName>
</protein>
<proteinExistence type="predicted"/>
<dbReference type="SUPFAM" id="SSF55785">
    <property type="entry name" value="PYP-like sensor domain (PAS domain)"/>
    <property type="match status" value="1"/>
</dbReference>
<evidence type="ECO:0000256" key="2">
    <source>
        <dbReference type="ARBA" id="ARBA00023125"/>
    </source>
</evidence>
<dbReference type="InterPro" id="IPR018060">
    <property type="entry name" value="HTH_AraC"/>
</dbReference>
<feature type="domain" description="HTH araC/xylS-type" evidence="5">
    <location>
        <begin position="156"/>
        <end position="254"/>
    </location>
</feature>
<dbReference type="Gene3D" id="3.30.450.20">
    <property type="entry name" value="PAS domain"/>
    <property type="match status" value="1"/>
</dbReference>